<dbReference type="PANTHER" id="PTHR30614:SF36">
    <property type="entry name" value="ABC TRANSPORTER MEMBRANE-SPANNING PERMEASE-GLUTAMINE TRANSPORT"/>
    <property type="match status" value="1"/>
</dbReference>
<evidence type="ECO:0000313" key="10">
    <source>
        <dbReference type="Proteomes" id="UP000000845"/>
    </source>
</evidence>
<dbReference type="Pfam" id="PF00528">
    <property type="entry name" value="BPD_transp_1"/>
    <property type="match status" value="1"/>
</dbReference>
<proteinExistence type="inferred from homology"/>
<dbReference type="HOGENOM" id="CLU_019602_1_0_0"/>
<keyword evidence="2 7" id="KW-0813">Transport</keyword>
<dbReference type="NCBIfam" id="TIGR01726">
    <property type="entry name" value="HEQRo_perm_3TM"/>
    <property type="match status" value="1"/>
</dbReference>
<dbReference type="GO" id="GO:0043190">
    <property type="term" value="C:ATP-binding cassette (ABC) transporter complex"/>
    <property type="evidence" value="ECO:0007669"/>
    <property type="project" value="InterPro"/>
</dbReference>
<feature type="transmembrane region" description="Helical" evidence="7">
    <location>
        <begin position="58"/>
        <end position="79"/>
    </location>
</feature>
<gene>
    <name evidence="9" type="ordered locus">Sterm_1541</name>
</gene>
<keyword evidence="3" id="KW-1003">Cell membrane</keyword>
<evidence type="ECO:0000256" key="6">
    <source>
        <dbReference type="ARBA" id="ARBA00023136"/>
    </source>
</evidence>
<reference evidence="9 10" key="2">
    <citation type="journal article" date="2010" name="Stand. Genomic Sci.">
        <title>Complete genome sequence of Sebaldella termitidis type strain (NCTC 11300).</title>
        <authorList>
            <person name="Harmon-Smith M."/>
            <person name="Celia L."/>
            <person name="Chertkov O."/>
            <person name="Lapidus A."/>
            <person name="Copeland A."/>
            <person name="Glavina Del Rio T."/>
            <person name="Nolan M."/>
            <person name="Lucas S."/>
            <person name="Tice H."/>
            <person name="Cheng J.F."/>
            <person name="Han C."/>
            <person name="Detter J.C."/>
            <person name="Bruce D."/>
            <person name="Goodwin L."/>
            <person name="Pitluck S."/>
            <person name="Pati A."/>
            <person name="Liolios K."/>
            <person name="Ivanova N."/>
            <person name="Mavromatis K."/>
            <person name="Mikhailova N."/>
            <person name="Chen A."/>
            <person name="Palaniappan K."/>
            <person name="Land M."/>
            <person name="Hauser L."/>
            <person name="Chang Y.J."/>
            <person name="Jeffries C.D."/>
            <person name="Brettin T."/>
            <person name="Goker M."/>
            <person name="Beck B."/>
            <person name="Bristow J."/>
            <person name="Eisen J.A."/>
            <person name="Markowitz V."/>
            <person name="Hugenholtz P."/>
            <person name="Kyrpides N.C."/>
            <person name="Klenk H.P."/>
            <person name="Chen F."/>
        </authorList>
    </citation>
    <scope>NUCLEOTIDE SEQUENCE [LARGE SCALE GENOMIC DNA]</scope>
    <source>
        <strain evidence="10">ATCC 33386 / NCTC 11300</strain>
    </source>
</reference>
<organism evidence="9 10">
    <name type="scientific">Sebaldella termitidis (strain ATCC 33386 / NCTC 11300)</name>
    <dbReference type="NCBI Taxonomy" id="526218"/>
    <lineage>
        <taxon>Bacteria</taxon>
        <taxon>Fusobacteriati</taxon>
        <taxon>Fusobacteriota</taxon>
        <taxon>Fusobacteriia</taxon>
        <taxon>Fusobacteriales</taxon>
        <taxon>Leptotrichiaceae</taxon>
        <taxon>Sebaldella</taxon>
    </lineage>
</organism>
<dbReference type="Proteomes" id="UP000000845">
    <property type="component" value="Chromosome"/>
</dbReference>
<evidence type="ECO:0000259" key="8">
    <source>
        <dbReference type="PROSITE" id="PS50928"/>
    </source>
</evidence>
<evidence type="ECO:0000256" key="5">
    <source>
        <dbReference type="ARBA" id="ARBA00022989"/>
    </source>
</evidence>
<dbReference type="PANTHER" id="PTHR30614">
    <property type="entry name" value="MEMBRANE COMPONENT OF AMINO ACID ABC TRANSPORTER"/>
    <property type="match status" value="1"/>
</dbReference>
<dbReference type="InterPro" id="IPR043429">
    <property type="entry name" value="ArtM/GltK/GlnP/TcyL/YhdX-like"/>
</dbReference>
<dbReference type="KEGG" id="str:Sterm_1541"/>
<evidence type="ECO:0000256" key="3">
    <source>
        <dbReference type="ARBA" id="ARBA00022475"/>
    </source>
</evidence>
<dbReference type="AlphaFoldDB" id="D1AI16"/>
<evidence type="ECO:0000256" key="2">
    <source>
        <dbReference type="ARBA" id="ARBA00022448"/>
    </source>
</evidence>
<feature type="transmembrane region" description="Helical" evidence="7">
    <location>
        <begin position="186"/>
        <end position="208"/>
    </location>
</feature>
<dbReference type="InterPro" id="IPR035906">
    <property type="entry name" value="MetI-like_sf"/>
</dbReference>
<accession>D1AI16</accession>
<comment type="similarity">
    <text evidence="7">Belongs to the binding-protein-dependent transport system permease family.</text>
</comment>
<sequence>MINLDYGSLAQIFSALLEGLWVTLRIALLSIIFSVIFGIILGIIMNSKNILVRVITRIYLEFFRIIPVIVWLFIVFFWIPMGTGLNITGEGAAVLVFSMWGSAEMGDLVRGAIESLPKIQSESAKSIGLNKIQIYYYVLIPQALKRVIPSAINLSTRVIKTTSLVVLIGVVDVVKKGQQIIERTKSAFFIYALLFLIYFIICYPLSYYSRKLEKSREK</sequence>
<dbReference type="CDD" id="cd06261">
    <property type="entry name" value="TM_PBP2"/>
    <property type="match status" value="1"/>
</dbReference>
<evidence type="ECO:0000313" key="9">
    <source>
        <dbReference type="EMBL" id="ACZ08400.1"/>
    </source>
</evidence>
<keyword evidence="5 7" id="KW-1133">Transmembrane helix</keyword>
<protein>
    <submittedName>
        <fullName evidence="9">Polar amino acid ABC transporter, inner membrane subunit</fullName>
    </submittedName>
</protein>
<dbReference type="GO" id="GO:0022857">
    <property type="term" value="F:transmembrane transporter activity"/>
    <property type="evidence" value="ECO:0007669"/>
    <property type="project" value="InterPro"/>
</dbReference>
<dbReference type="InterPro" id="IPR000515">
    <property type="entry name" value="MetI-like"/>
</dbReference>
<comment type="subcellular location">
    <subcellularLocation>
        <location evidence="1 7">Cell membrane</location>
        <topology evidence="1 7">Multi-pass membrane protein</topology>
    </subcellularLocation>
</comment>
<dbReference type="STRING" id="526218.Sterm_1541"/>
<dbReference type="SUPFAM" id="SSF161098">
    <property type="entry name" value="MetI-like"/>
    <property type="match status" value="1"/>
</dbReference>
<reference evidence="10" key="1">
    <citation type="submission" date="2009-09" db="EMBL/GenBank/DDBJ databases">
        <title>The complete chromosome of Sebaldella termitidis ATCC 33386.</title>
        <authorList>
            <consortium name="US DOE Joint Genome Institute (JGI-PGF)"/>
            <person name="Lucas S."/>
            <person name="Copeland A."/>
            <person name="Lapidus A."/>
            <person name="Glavina del Rio T."/>
            <person name="Dalin E."/>
            <person name="Tice H."/>
            <person name="Bruce D."/>
            <person name="Goodwin L."/>
            <person name="Pitluck S."/>
            <person name="Kyrpides N."/>
            <person name="Mavromatis K."/>
            <person name="Ivanova N."/>
            <person name="Mikhailova N."/>
            <person name="Sims D."/>
            <person name="Meincke L."/>
            <person name="Brettin T."/>
            <person name="Detter J.C."/>
            <person name="Han C."/>
            <person name="Larimer F."/>
            <person name="Land M."/>
            <person name="Hauser L."/>
            <person name="Markowitz V."/>
            <person name="Cheng J.F."/>
            <person name="Hugenholtz P."/>
            <person name="Woyke T."/>
            <person name="Wu D."/>
            <person name="Eisen J.A."/>
        </authorList>
    </citation>
    <scope>NUCLEOTIDE SEQUENCE [LARGE SCALE GENOMIC DNA]</scope>
    <source>
        <strain evidence="10">ATCC 33386 / NCTC 11300</strain>
    </source>
</reference>
<feature type="domain" description="ABC transmembrane type-1" evidence="8">
    <location>
        <begin position="20"/>
        <end position="209"/>
    </location>
</feature>
<dbReference type="PROSITE" id="PS50928">
    <property type="entry name" value="ABC_TM1"/>
    <property type="match status" value="1"/>
</dbReference>
<dbReference type="EMBL" id="CP001739">
    <property type="protein sequence ID" value="ACZ08400.1"/>
    <property type="molecule type" value="Genomic_DNA"/>
</dbReference>
<keyword evidence="6 7" id="KW-0472">Membrane</keyword>
<name>D1AI16_SEBTE</name>
<evidence type="ECO:0000256" key="4">
    <source>
        <dbReference type="ARBA" id="ARBA00022692"/>
    </source>
</evidence>
<dbReference type="Gene3D" id="1.10.3720.10">
    <property type="entry name" value="MetI-like"/>
    <property type="match status" value="1"/>
</dbReference>
<dbReference type="eggNOG" id="COG0765">
    <property type="taxonomic scope" value="Bacteria"/>
</dbReference>
<dbReference type="RefSeq" id="WP_012860996.1">
    <property type="nucleotide sequence ID" value="NC_013517.1"/>
</dbReference>
<feature type="transmembrane region" description="Helical" evidence="7">
    <location>
        <begin position="20"/>
        <end position="46"/>
    </location>
</feature>
<keyword evidence="4 7" id="KW-0812">Transmembrane</keyword>
<keyword evidence="10" id="KW-1185">Reference proteome</keyword>
<evidence type="ECO:0000256" key="7">
    <source>
        <dbReference type="RuleBase" id="RU363032"/>
    </source>
</evidence>
<dbReference type="GO" id="GO:0006865">
    <property type="term" value="P:amino acid transport"/>
    <property type="evidence" value="ECO:0007669"/>
    <property type="project" value="TreeGrafter"/>
</dbReference>
<evidence type="ECO:0000256" key="1">
    <source>
        <dbReference type="ARBA" id="ARBA00004651"/>
    </source>
</evidence>
<dbReference type="InterPro" id="IPR010065">
    <property type="entry name" value="AA_ABC_transptr_permease_3TM"/>
</dbReference>